<name>F4BVI6_METSG</name>
<dbReference type="InterPro" id="IPR013216">
    <property type="entry name" value="Methyltransf_11"/>
</dbReference>
<keyword evidence="2" id="KW-0489">Methyltransferase</keyword>
<dbReference type="SUPFAM" id="SSF53335">
    <property type="entry name" value="S-adenosyl-L-methionine-dependent methyltransferases"/>
    <property type="match status" value="1"/>
</dbReference>
<keyword evidence="3" id="KW-1185">Reference proteome</keyword>
<reference evidence="2 3" key="1">
    <citation type="journal article" date="2011" name="J. Bacteriol.">
        <title>Complete genome sequence of Methanosaeta concilii, a specialist in aceticlastic methanogenesis.</title>
        <authorList>
            <person name="Barber R.D."/>
            <person name="Zhang L."/>
            <person name="Harnack M."/>
            <person name="Olson M.V."/>
            <person name="Kaul R."/>
            <person name="Ingram-Smith C."/>
            <person name="Smith K.S."/>
        </authorList>
    </citation>
    <scope>NUCLEOTIDE SEQUENCE [LARGE SCALE GENOMIC DNA]</scope>
    <source>
        <strain evidence="3">ATCC 5969 / DSM 3671 / JCM 10134 / NBRC 103675 / OCM 69 / GP-6</strain>
    </source>
</reference>
<dbReference type="PANTHER" id="PTHR43861">
    <property type="entry name" value="TRANS-ACONITATE 2-METHYLTRANSFERASE-RELATED"/>
    <property type="match status" value="1"/>
</dbReference>
<evidence type="ECO:0000313" key="2">
    <source>
        <dbReference type="EMBL" id="AEB68420.1"/>
    </source>
</evidence>
<dbReference type="Proteomes" id="UP000007807">
    <property type="component" value="Chromosome"/>
</dbReference>
<evidence type="ECO:0000259" key="1">
    <source>
        <dbReference type="Pfam" id="PF08241"/>
    </source>
</evidence>
<dbReference type="CDD" id="cd02440">
    <property type="entry name" value="AdoMet_MTases"/>
    <property type="match status" value="1"/>
</dbReference>
<dbReference type="STRING" id="990316.MCON_1822"/>
<dbReference type="Pfam" id="PF08241">
    <property type="entry name" value="Methyltransf_11"/>
    <property type="match status" value="1"/>
</dbReference>
<feature type="domain" description="Methyltransferase type 11" evidence="1">
    <location>
        <begin position="51"/>
        <end position="145"/>
    </location>
</feature>
<dbReference type="InParanoid" id="F4BVI6"/>
<evidence type="ECO:0000313" key="3">
    <source>
        <dbReference type="Proteomes" id="UP000007807"/>
    </source>
</evidence>
<dbReference type="Gene3D" id="3.40.50.150">
    <property type="entry name" value="Vaccinia Virus protein VP39"/>
    <property type="match status" value="1"/>
</dbReference>
<dbReference type="FunCoup" id="F4BVI6">
    <property type="interactions" value="30"/>
</dbReference>
<gene>
    <name evidence="2" type="primary">chaM</name>
    <name evidence="2" type="ordered locus">MCON_1822</name>
</gene>
<protein>
    <submittedName>
        <fullName evidence="2">Methyltransferase</fullName>
    </submittedName>
</protein>
<dbReference type="HOGENOM" id="CLU_082726_1_0_2"/>
<sequence>MPHLADGSLVDHLIMVDEFEARDFRWKNLRLLVKEHLDRSLKGEKSSIKILDLGCGTGHLALDLIREGYHVSAADVSKELVNFANRKAQEAGFELNAVQRDIQELLYRDAFDAVVCLDVLEHVGDDRLALANIYQALRSGGIMICAVPALSALYGKRDERIGHYRRYDREVLLQLIKSMGFSICAIRYWNSLGLLMVAIFEKILRREVYEKNRYSQSYLNRSLNALLDRWFGLVENRIHPPLGLTLIAVVRKPSHSPDQRNG</sequence>
<keyword evidence="2" id="KW-0808">Transferase</keyword>
<dbReference type="GO" id="GO:0032259">
    <property type="term" value="P:methylation"/>
    <property type="evidence" value="ECO:0007669"/>
    <property type="project" value="UniProtKB-KW"/>
</dbReference>
<dbReference type="InterPro" id="IPR029063">
    <property type="entry name" value="SAM-dependent_MTases_sf"/>
</dbReference>
<organism evidence="2 3">
    <name type="scientific">Methanothrix soehngenii (strain ATCC 5969 / DSM 3671 / JCM 10134 / NBRC 103675 / OCM 69 / GP-6)</name>
    <name type="common">Methanosaeta concilii</name>
    <dbReference type="NCBI Taxonomy" id="990316"/>
    <lineage>
        <taxon>Archaea</taxon>
        <taxon>Methanobacteriati</taxon>
        <taxon>Methanobacteriota</taxon>
        <taxon>Stenosarchaea group</taxon>
        <taxon>Methanomicrobia</taxon>
        <taxon>Methanotrichales</taxon>
        <taxon>Methanotrichaceae</taxon>
        <taxon>Methanothrix</taxon>
    </lineage>
</organism>
<accession>F4BVI6</accession>
<dbReference type="GO" id="GO:0008757">
    <property type="term" value="F:S-adenosylmethionine-dependent methyltransferase activity"/>
    <property type="evidence" value="ECO:0007669"/>
    <property type="project" value="InterPro"/>
</dbReference>
<dbReference type="AlphaFoldDB" id="F4BVI6"/>
<proteinExistence type="predicted"/>
<dbReference type="EMBL" id="CP002565">
    <property type="protein sequence ID" value="AEB68420.1"/>
    <property type="molecule type" value="Genomic_DNA"/>
</dbReference>
<dbReference type="KEGG" id="mcj:MCON_1822"/>